<accession>A0A1E3LTV3</accession>
<dbReference type="EMBL" id="MDDS01000035">
    <property type="protein sequence ID" value="ODP37177.1"/>
    <property type="molecule type" value="Genomic_DNA"/>
</dbReference>
<evidence type="ECO:0000313" key="1">
    <source>
        <dbReference type="EMBL" id="ODP37177.1"/>
    </source>
</evidence>
<keyword evidence="2" id="KW-1185">Reference proteome</keyword>
<dbReference type="Proteomes" id="UP000094487">
    <property type="component" value="Unassembled WGS sequence"/>
</dbReference>
<protein>
    <submittedName>
        <fullName evidence="1">Uncharacterized protein</fullName>
    </submittedName>
</protein>
<sequence>MSSASKLVDVPMSVQHLTSTEIYENGIRNRLGGKRKGLATSGTTGALITTISAEFRKAEVHPITAIESHRPAATIWRHITTTGAIAPVEQPREFERIGIHEK</sequence>
<reference evidence="1 2" key="1">
    <citation type="submission" date="2016-08" db="EMBL/GenBank/DDBJ databases">
        <title>Draft genome of the agarase producing Sphingomonas sp. MCT13.</title>
        <authorList>
            <person name="D'Andrea M.M."/>
            <person name="Rossolini G.M."/>
            <person name="Thaller M.C."/>
        </authorList>
    </citation>
    <scope>NUCLEOTIDE SEQUENCE [LARGE SCALE GENOMIC DNA]</scope>
    <source>
        <strain evidence="1 2">MCT13</strain>
    </source>
</reference>
<evidence type="ECO:0000313" key="2">
    <source>
        <dbReference type="Proteomes" id="UP000094487"/>
    </source>
</evidence>
<organism evidence="1 2">
    <name type="scientific">Sphingomonas turrisvirgatae</name>
    <dbReference type="NCBI Taxonomy" id="1888892"/>
    <lineage>
        <taxon>Bacteria</taxon>
        <taxon>Pseudomonadati</taxon>
        <taxon>Pseudomonadota</taxon>
        <taxon>Alphaproteobacteria</taxon>
        <taxon>Sphingomonadales</taxon>
        <taxon>Sphingomonadaceae</taxon>
        <taxon>Sphingomonas</taxon>
    </lineage>
</organism>
<gene>
    <name evidence="1" type="ORF">BFL28_02805</name>
</gene>
<name>A0A1E3LTV3_9SPHN</name>
<proteinExistence type="predicted"/>
<comment type="caution">
    <text evidence="1">The sequence shown here is derived from an EMBL/GenBank/DDBJ whole genome shotgun (WGS) entry which is preliminary data.</text>
</comment>
<dbReference type="AlphaFoldDB" id="A0A1E3LTV3"/>